<keyword evidence="11" id="KW-0325">Glycoprotein</keyword>
<organism evidence="17 18">
    <name type="scientific">Prototheca wickerhamii</name>
    <dbReference type="NCBI Taxonomy" id="3111"/>
    <lineage>
        <taxon>Eukaryota</taxon>
        <taxon>Viridiplantae</taxon>
        <taxon>Chlorophyta</taxon>
        <taxon>core chlorophytes</taxon>
        <taxon>Trebouxiophyceae</taxon>
        <taxon>Chlorellales</taxon>
        <taxon>Chlorellaceae</taxon>
        <taxon>Prototheca</taxon>
    </lineage>
</organism>
<evidence type="ECO:0000256" key="12">
    <source>
        <dbReference type="ARBA" id="ARBA00023187"/>
    </source>
</evidence>
<feature type="compositionally biased region" description="Low complexity" evidence="14">
    <location>
        <begin position="471"/>
        <end position="481"/>
    </location>
</feature>
<dbReference type="InterPro" id="IPR036285">
    <property type="entry name" value="PRP4-like_sf"/>
</dbReference>
<comment type="subcellular location">
    <subcellularLocation>
        <location evidence="2">Membrane</location>
        <topology evidence="2">Multi-pass membrane protein</topology>
    </subcellularLocation>
    <subcellularLocation>
        <location evidence="1">Nucleus</location>
    </subcellularLocation>
</comment>
<protein>
    <recommendedName>
        <fullName evidence="5">Pre-mRNA-splicing factor 18</fullName>
    </recommendedName>
</protein>
<evidence type="ECO:0000313" key="17">
    <source>
        <dbReference type="EMBL" id="KAK2079299.1"/>
    </source>
</evidence>
<dbReference type="Pfam" id="PF02840">
    <property type="entry name" value="Prp18"/>
    <property type="match status" value="1"/>
</dbReference>
<dbReference type="SUPFAM" id="SSF158230">
    <property type="entry name" value="PRP4-like"/>
    <property type="match status" value="1"/>
</dbReference>
<feature type="transmembrane region" description="Helical" evidence="15">
    <location>
        <begin position="218"/>
        <end position="239"/>
    </location>
</feature>
<evidence type="ECO:0000256" key="6">
    <source>
        <dbReference type="ARBA" id="ARBA00022664"/>
    </source>
</evidence>
<keyword evidence="9 15" id="KW-1133">Transmembrane helix</keyword>
<feature type="transmembrane region" description="Helical" evidence="15">
    <location>
        <begin position="125"/>
        <end position="145"/>
    </location>
</feature>
<evidence type="ECO:0000256" key="2">
    <source>
        <dbReference type="ARBA" id="ARBA00004141"/>
    </source>
</evidence>
<feature type="transmembrane region" description="Helical" evidence="15">
    <location>
        <begin position="260"/>
        <end position="281"/>
    </location>
</feature>
<feature type="region of interest" description="Disordered" evidence="14">
    <location>
        <begin position="457"/>
        <end position="481"/>
    </location>
</feature>
<evidence type="ECO:0000256" key="10">
    <source>
        <dbReference type="ARBA" id="ARBA00023136"/>
    </source>
</evidence>
<evidence type="ECO:0000313" key="18">
    <source>
        <dbReference type="Proteomes" id="UP001255856"/>
    </source>
</evidence>
<feature type="transmembrane region" description="Helical" evidence="15">
    <location>
        <begin position="98"/>
        <end position="119"/>
    </location>
</feature>
<dbReference type="Pfam" id="PF10268">
    <property type="entry name" value="Tmemb_161AB"/>
    <property type="match status" value="1"/>
</dbReference>
<feature type="transmembrane region" description="Helical" evidence="15">
    <location>
        <begin position="301"/>
        <end position="319"/>
    </location>
</feature>
<dbReference type="PANTHER" id="PTHR13007">
    <property type="entry name" value="PRE-MRNA SPLICING FACTOR-RELATED"/>
    <property type="match status" value="1"/>
</dbReference>
<sequence>MFGGVERSLTPGTAILLVGIAVTAVLNARYAFPARLLVGLRRYQVAGDLSPAQKPRGKKVKSKKKEDEETSDIDNLLLVPTTFKETWALRFYNLYDGLVALAELSLLVSVLSVAYGWFFQDYPPHLGLALGALCIVASLAALVRTELVARSTRTSDKIMCVIYGAGALVAAMMTQVKDPLWAPTQRQALAVRPLNDLVRAWGGRVRAPPKITLAGLRWALAGAAGALASILLIPTLRFASALDLQRRVPAWASDYIPDSLWLRTRLHIQFIAPLVASMLWGSMRADVLFRVPPSHARLIQAAALILAALASLANVSLLVQRYLDTGLLAWYSLRVPVEGGLTDAGLRRELVRRKVSLTGLLAGRAAVQAVAPAVLLLGMGLVQLHNGLHPGLSREADVNGLLDVMLGFLAWLKEPARLFGETEEERAARLERAEREVSITDEAAGGQQANFNIEYARQQRKRARGEEKPVEAPAPAEPSGAALDPEQEALMAAFRAAAEEHAAASLPLEDALARQLRRWCADWEADLEARPEQEMLAGLKMIVDAMKGRNYLHAYKIYMGIAIGNSPWPIGVTQVGLHERSAREKISFKSSMSTAHIMNDEATRKFIQALKRLMTFCQRRYPTDPSRSVDFDGLGTEGRGAAGGGSDKLALLSALRSGEDVTPAPAPSVMEGNAVKIPPRWEHQIRHAMESVAQSETLKRA</sequence>
<keyword evidence="18" id="KW-1185">Reference proteome</keyword>
<evidence type="ECO:0000256" key="5">
    <source>
        <dbReference type="ARBA" id="ARBA00018242"/>
    </source>
</evidence>
<evidence type="ECO:0000256" key="1">
    <source>
        <dbReference type="ARBA" id="ARBA00004123"/>
    </source>
</evidence>
<dbReference type="InterPro" id="IPR019395">
    <property type="entry name" value="Transmembrane_161A/B"/>
</dbReference>
<evidence type="ECO:0000256" key="11">
    <source>
        <dbReference type="ARBA" id="ARBA00023180"/>
    </source>
</evidence>
<evidence type="ECO:0000256" key="9">
    <source>
        <dbReference type="ARBA" id="ARBA00022989"/>
    </source>
</evidence>
<feature type="transmembrane region" description="Helical" evidence="15">
    <location>
        <begin position="357"/>
        <end position="382"/>
    </location>
</feature>
<dbReference type="AlphaFoldDB" id="A0AAD9ILF5"/>
<dbReference type="Proteomes" id="UP001255856">
    <property type="component" value="Unassembled WGS sequence"/>
</dbReference>
<evidence type="ECO:0000256" key="7">
    <source>
        <dbReference type="ARBA" id="ARBA00022692"/>
    </source>
</evidence>
<dbReference type="GO" id="GO:0016020">
    <property type="term" value="C:membrane"/>
    <property type="evidence" value="ECO:0007669"/>
    <property type="project" value="UniProtKB-SubCell"/>
</dbReference>
<feature type="transmembrane region" description="Helical" evidence="15">
    <location>
        <begin position="157"/>
        <end position="176"/>
    </location>
</feature>
<dbReference type="EMBL" id="JASFZW010000003">
    <property type="protein sequence ID" value="KAK2079299.1"/>
    <property type="molecule type" value="Genomic_DNA"/>
</dbReference>
<dbReference type="InterPro" id="IPR039979">
    <property type="entry name" value="PRPF18"/>
</dbReference>
<dbReference type="GO" id="GO:0000350">
    <property type="term" value="P:generation of catalytic spliceosome for second transesterification step"/>
    <property type="evidence" value="ECO:0007669"/>
    <property type="project" value="TreeGrafter"/>
</dbReference>
<evidence type="ECO:0000256" key="14">
    <source>
        <dbReference type="SAM" id="MobiDB-lite"/>
    </source>
</evidence>
<keyword evidence="12" id="KW-0508">mRNA splicing</keyword>
<dbReference type="GO" id="GO:0071021">
    <property type="term" value="C:U2-type post-spliceosomal complex"/>
    <property type="evidence" value="ECO:0007669"/>
    <property type="project" value="TreeGrafter"/>
</dbReference>
<keyword evidence="10 15" id="KW-0472">Membrane</keyword>
<keyword evidence="6" id="KW-0507">mRNA processing</keyword>
<reference evidence="17" key="1">
    <citation type="submission" date="2021-01" db="EMBL/GenBank/DDBJ databases">
        <authorList>
            <person name="Eckstrom K.M.E."/>
        </authorList>
    </citation>
    <scope>NUCLEOTIDE SEQUENCE</scope>
    <source>
        <strain evidence="17">UVCC 0001</strain>
    </source>
</reference>
<dbReference type="PANTHER" id="PTHR13007:SF19">
    <property type="entry name" value="PRE-MRNA-SPLICING FACTOR 18"/>
    <property type="match status" value="1"/>
</dbReference>
<evidence type="ECO:0000256" key="13">
    <source>
        <dbReference type="ARBA" id="ARBA00023242"/>
    </source>
</evidence>
<gene>
    <name evidence="17" type="ORF">QBZ16_002990</name>
</gene>
<dbReference type="GO" id="GO:0005682">
    <property type="term" value="C:U5 snRNP"/>
    <property type="evidence" value="ECO:0007669"/>
    <property type="project" value="TreeGrafter"/>
</dbReference>
<dbReference type="Gene3D" id="4.10.280.110">
    <property type="entry name" value="Pre-mRNA processing factor 4 domain"/>
    <property type="match status" value="1"/>
</dbReference>
<comment type="caution">
    <text evidence="17">The sequence shown here is derived from an EMBL/GenBank/DDBJ whole genome shotgun (WGS) entry which is preliminary data.</text>
</comment>
<dbReference type="Gene3D" id="1.20.940.10">
    <property type="entry name" value="Functional domain of the splicing factor Prp18"/>
    <property type="match status" value="1"/>
</dbReference>
<evidence type="ECO:0000256" key="8">
    <source>
        <dbReference type="ARBA" id="ARBA00022728"/>
    </source>
</evidence>
<feature type="domain" description="Prp18" evidence="16">
    <location>
        <begin position="532"/>
        <end position="623"/>
    </location>
</feature>
<keyword evidence="13" id="KW-0539">Nucleus</keyword>
<evidence type="ECO:0000256" key="3">
    <source>
        <dbReference type="ARBA" id="ARBA00008137"/>
    </source>
</evidence>
<keyword evidence="7 15" id="KW-0812">Transmembrane</keyword>
<evidence type="ECO:0000256" key="4">
    <source>
        <dbReference type="ARBA" id="ARBA00009706"/>
    </source>
</evidence>
<dbReference type="GO" id="GO:0046540">
    <property type="term" value="C:U4/U6 x U5 tri-snRNP complex"/>
    <property type="evidence" value="ECO:0007669"/>
    <property type="project" value="TreeGrafter"/>
</dbReference>
<evidence type="ECO:0000259" key="16">
    <source>
        <dbReference type="Pfam" id="PF02840"/>
    </source>
</evidence>
<comment type="similarity">
    <text evidence="4">Belongs to the TMEM161 family.</text>
</comment>
<evidence type="ECO:0000256" key="15">
    <source>
        <dbReference type="SAM" id="Phobius"/>
    </source>
</evidence>
<comment type="similarity">
    <text evidence="3">Belongs to the PRP18 family.</text>
</comment>
<proteinExistence type="inferred from homology"/>
<name>A0AAD9ILF5_PROWI</name>
<feature type="transmembrane region" description="Helical" evidence="15">
    <location>
        <begin position="12"/>
        <end position="32"/>
    </location>
</feature>
<accession>A0AAD9ILF5</accession>
<keyword evidence="8" id="KW-0747">Spliceosome</keyword>
<dbReference type="InterPro" id="IPR004098">
    <property type="entry name" value="Prp18"/>
</dbReference>
<dbReference type="SUPFAM" id="SSF47938">
    <property type="entry name" value="Functional domain of the splicing factor Prp18"/>
    <property type="match status" value="1"/>
</dbReference>